<dbReference type="AlphaFoldDB" id="A0A834LFR1"/>
<evidence type="ECO:0000313" key="1">
    <source>
        <dbReference type="EMBL" id="KAF7133188.1"/>
    </source>
</evidence>
<reference evidence="1" key="1">
    <citation type="submission" date="2019-11" db="EMBL/GenBank/DDBJ databases">
        <authorList>
            <person name="Liu Y."/>
            <person name="Hou J."/>
            <person name="Li T.-Q."/>
            <person name="Guan C.-H."/>
            <person name="Wu X."/>
            <person name="Wu H.-Z."/>
            <person name="Ling F."/>
            <person name="Zhang R."/>
            <person name="Shi X.-G."/>
            <person name="Ren J.-P."/>
            <person name="Chen E.-F."/>
            <person name="Sun J.-M."/>
        </authorList>
    </citation>
    <scope>NUCLEOTIDE SEQUENCE</scope>
    <source>
        <strain evidence="1">Adult_tree_wgs_1</strain>
        <tissue evidence="1">Leaves</tissue>
    </source>
</reference>
<dbReference type="OrthoDB" id="1926123at2759"/>
<dbReference type="EMBL" id="WJXA01000009">
    <property type="protein sequence ID" value="KAF7133188.1"/>
    <property type="molecule type" value="Genomic_DNA"/>
</dbReference>
<accession>A0A834LFR1</accession>
<evidence type="ECO:0000313" key="2">
    <source>
        <dbReference type="Proteomes" id="UP000626092"/>
    </source>
</evidence>
<dbReference type="Proteomes" id="UP000626092">
    <property type="component" value="Unassembled WGS sequence"/>
</dbReference>
<dbReference type="Gene3D" id="3.30.200.20">
    <property type="entry name" value="Phosphorylase Kinase, domain 1"/>
    <property type="match status" value="1"/>
</dbReference>
<comment type="caution">
    <text evidence="1">The sequence shown here is derived from an EMBL/GenBank/DDBJ whole genome shotgun (WGS) entry which is preliminary data.</text>
</comment>
<proteinExistence type="predicted"/>
<keyword evidence="2" id="KW-1185">Reference proteome</keyword>
<name>A0A834LFR1_RHOSS</name>
<protein>
    <submittedName>
        <fullName evidence="1">Uncharacterized protein</fullName>
    </submittedName>
</protein>
<dbReference type="Gene3D" id="1.10.510.10">
    <property type="entry name" value="Transferase(Phosphotransferase) domain 1"/>
    <property type="match status" value="1"/>
</dbReference>
<sequence>MGLYECQCPFAEIRESNSTWKILSNLFRSLAGFGRDCCKHLHLQKELDQFLHLKAKEPPANHVISQLSAYSLACIFVGLASLVNVNSWFLIGEKLSRDRVEDALAHPYLTLIHDVSDEPICMTPFNFDFKQHALTEKQTGELIDREALAFNRSISKCEEPYGTLHLEDVGFGCNAIGDAGVMLCFFGFFETRCTTLQNLRNLVQHRGLPRTSSAVSAGNAEAVVQFSAGILLIVLVLDVGFASNAK</sequence>
<gene>
    <name evidence="1" type="ORF">RHSIM_Rhsim09G0007700</name>
</gene>
<organism evidence="1 2">
    <name type="scientific">Rhododendron simsii</name>
    <name type="common">Sims's rhododendron</name>
    <dbReference type="NCBI Taxonomy" id="118357"/>
    <lineage>
        <taxon>Eukaryota</taxon>
        <taxon>Viridiplantae</taxon>
        <taxon>Streptophyta</taxon>
        <taxon>Embryophyta</taxon>
        <taxon>Tracheophyta</taxon>
        <taxon>Spermatophyta</taxon>
        <taxon>Magnoliopsida</taxon>
        <taxon>eudicotyledons</taxon>
        <taxon>Gunneridae</taxon>
        <taxon>Pentapetalae</taxon>
        <taxon>asterids</taxon>
        <taxon>Ericales</taxon>
        <taxon>Ericaceae</taxon>
        <taxon>Ericoideae</taxon>
        <taxon>Rhodoreae</taxon>
        <taxon>Rhododendron</taxon>
    </lineage>
</organism>